<dbReference type="PANTHER" id="PTHR11811">
    <property type="entry name" value="6-PHOSPHOGLUCONATE DEHYDROGENASE"/>
    <property type="match status" value="1"/>
</dbReference>
<dbReference type="Pfam" id="PF03446">
    <property type="entry name" value="NAD_binding_2"/>
    <property type="match status" value="1"/>
</dbReference>
<dbReference type="InterPro" id="IPR002204">
    <property type="entry name" value="3-OH-isobutyrate_DH-rel_CS"/>
</dbReference>
<name>A0A1G2P1T5_9BACT</name>
<evidence type="ECO:0000313" key="5">
    <source>
        <dbReference type="EMBL" id="OHA42243.1"/>
    </source>
</evidence>
<dbReference type="InterPro" id="IPR036291">
    <property type="entry name" value="NAD(P)-bd_dom_sf"/>
</dbReference>
<protein>
    <submittedName>
        <fullName evidence="5">6-phosphogluconate dehydrogenase (Decarboxylating)</fullName>
    </submittedName>
</protein>
<dbReference type="Gene3D" id="3.40.50.720">
    <property type="entry name" value="NAD(P)-binding Rossmann-like Domain"/>
    <property type="match status" value="1"/>
</dbReference>
<dbReference type="GO" id="GO:0050661">
    <property type="term" value="F:NADP binding"/>
    <property type="evidence" value="ECO:0007669"/>
    <property type="project" value="InterPro"/>
</dbReference>
<evidence type="ECO:0000256" key="3">
    <source>
        <dbReference type="ARBA" id="ARBA00023064"/>
    </source>
</evidence>
<keyword evidence="3" id="KW-0311">Gluconate utilization</keyword>
<dbReference type="GO" id="GO:0006098">
    <property type="term" value="P:pentose-phosphate shunt"/>
    <property type="evidence" value="ECO:0007669"/>
    <property type="project" value="InterPro"/>
</dbReference>
<reference evidence="5 6" key="1">
    <citation type="journal article" date="2016" name="Nat. Commun.">
        <title>Thousands of microbial genomes shed light on interconnected biogeochemical processes in an aquifer system.</title>
        <authorList>
            <person name="Anantharaman K."/>
            <person name="Brown C.T."/>
            <person name="Hug L.A."/>
            <person name="Sharon I."/>
            <person name="Castelle C.J."/>
            <person name="Probst A.J."/>
            <person name="Thomas B.C."/>
            <person name="Singh A."/>
            <person name="Wilkins M.J."/>
            <person name="Karaoz U."/>
            <person name="Brodie E.L."/>
            <person name="Williams K.H."/>
            <person name="Hubbard S.S."/>
            <person name="Banfield J.F."/>
        </authorList>
    </citation>
    <scope>NUCLEOTIDE SEQUENCE [LARGE SCALE GENOMIC DNA]</scope>
</reference>
<dbReference type="PROSITE" id="PS00895">
    <property type="entry name" value="3_HYDROXYISOBUT_DH"/>
    <property type="match status" value="1"/>
</dbReference>
<dbReference type="PRINTS" id="PR00076">
    <property type="entry name" value="6PGDHDRGNASE"/>
</dbReference>
<evidence type="ECO:0000259" key="4">
    <source>
        <dbReference type="SMART" id="SM01350"/>
    </source>
</evidence>
<feature type="domain" description="6-phosphogluconate dehydrogenase C-terminal" evidence="4">
    <location>
        <begin position="166"/>
        <end position="296"/>
    </location>
</feature>
<sequence>MKLGYIGLGKMGLNMVLRLHEKGHEVLAWNRSAGPRDEARKQGVMTYDDVELMIKDLPRPRTVWVMVLDDATEDMIATISSLLGEGDTVIDGGNSFYRDTVSRSIMLREMGINFLDAGVSGGPRGAREGACVMVGGDKDVFNNHKKLFEDVSAHQALAYVGDAGAGHFVKMVHNGIEYGMMQAIAEGFTLLEKSDYDLDIVKIADLYNHGSVIESRLIGWLKDGFQKYGKNLDKISGVVAHTGEGKWTVDAAEKLEVEVPVIKRSFEFRIASADKPSFTGKLLSVLRNQFGGHDVKNK</sequence>
<dbReference type="InterPro" id="IPR013328">
    <property type="entry name" value="6PGD_dom2"/>
</dbReference>
<organism evidence="5 6">
    <name type="scientific">Candidatus Taylorbacteria bacterium RIFCSPLOWO2_12_FULL_43_20</name>
    <dbReference type="NCBI Taxonomy" id="1802332"/>
    <lineage>
        <taxon>Bacteria</taxon>
        <taxon>Candidatus Tayloriibacteriota</taxon>
    </lineage>
</organism>
<gene>
    <name evidence="5" type="ORF">A3G52_03590</name>
</gene>
<proteinExistence type="inferred from homology"/>
<dbReference type="GO" id="GO:0016054">
    <property type="term" value="P:organic acid catabolic process"/>
    <property type="evidence" value="ECO:0007669"/>
    <property type="project" value="UniProtKB-ARBA"/>
</dbReference>
<dbReference type="Proteomes" id="UP000177269">
    <property type="component" value="Unassembled WGS sequence"/>
</dbReference>
<dbReference type="SUPFAM" id="SSF51735">
    <property type="entry name" value="NAD(P)-binding Rossmann-fold domains"/>
    <property type="match status" value="1"/>
</dbReference>
<dbReference type="InterPro" id="IPR004849">
    <property type="entry name" value="6DGDH_YqeC"/>
</dbReference>
<comment type="caution">
    <text evidence="5">The sequence shown here is derived from an EMBL/GenBank/DDBJ whole genome shotgun (WGS) entry which is preliminary data.</text>
</comment>
<dbReference type="GO" id="GO:0019521">
    <property type="term" value="P:D-gluconate metabolic process"/>
    <property type="evidence" value="ECO:0007669"/>
    <property type="project" value="UniProtKB-KW"/>
</dbReference>
<dbReference type="NCBIfam" id="NF007161">
    <property type="entry name" value="PRK09599.1"/>
    <property type="match status" value="1"/>
</dbReference>
<dbReference type="AlphaFoldDB" id="A0A1G2P1T5"/>
<dbReference type="GO" id="GO:0004616">
    <property type="term" value="F:phosphogluconate dehydrogenase (decarboxylating) activity"/>
    <property type="evidence" value="ECO:0007669"/>
    <property type="project" value="InterPro"/>
</dbReference>
<evidence type="ECO:0000313" key="6">
    <source>
        <dbReference type="Proteomes" id="UP000177269"/>
    </source>
</evidence>
<dbReference type="SMART" id="SM01350">
    <property type="entry name" value="6PGD"/>
    <property type="match status" value="1"/>
</dbReference>
<dbReference type="NCBIfam" id="TIGR00872">
    <property type="entry name" value="gnd_rel"/>
    <property type="match status" value="1"/>
</dbReference>
<dbReference type="InterPro" id="IPR006183">
    <property type="entry name" value="Pgluconate_DH"/>
</dbReference>
<dbReference type="Gene3D" id="1.10.1040.10">
    <property type="entry name" value="N-(1-d-carboxylethyl)-l-norvaline Dehydrogenase, domain 2"/>
    <property type="match status" value="1"/>
</dbReference>
<evidence type="ECO:0000256" key="1">
    <source>
        <dbReference type="ARBA" id="ARBA00008419"/>
    </source>
</evidence>
<accession>A0A1G2P1T5</accession>
<keyword evidence="2" id="KW-0560">Oxidoreductase</keyword>
<dbReference type="EMBL" id="MHSK01000016">
    <property type="protein sequence ID" value="OHA42243.1"/>
    <property type="molecule type" value="Genomic_DNA"/>
</dbReference>
<dbReference type="InterPro" id="IPR006114">
    <property type="entry name" value="6PGDH_C"/>
</dbReference>
<dbReference type="Pfam" id="PF00393">
    <property type="entry name" value="6PGD"/>
    <property type="match status" value="1"/>
</dbReference>
<dbReference type="InterPro" id="IPR006115">
    <property type="entry name" value="6PGDH_NADP-bd"/>
</dbReference>
<dbReference type="SUPFAM" id="SSF48179">
    <property type="entry name" value="6-phosphogluconate dehydrogenase C-terminal domain-like"/>
    <property type="match status" value="1"/>
</dbReference>
<evidence type="ECO:0000256" key="2">
    <source>
        <dbReference type="ARBA" id="ARBA00023002"/>
    </source>
</evidence>
<comment type="similarity">
    <text evidence="1">Belongs to the 6-phosphogluconate dehydrogenase family.</text>
</comment>
<dbReference type="InterPro" id="IPR008927">
    <property type="entry name" value="6-PGluconate_DH-like_C_sf"/>
</dbReference>